<evidence type="ECO:0000256" key="2">
    <source>
        <dbReference type="ARBA" id="ARBA00005722"/>
    </source>
</evidence>
<keyword evidence="3 6" id="KW-0732">Signal</keyword>
<keyword evidence="8" id="KW-1185">Reference proteome</keyword>
<dbReference type="Pfam" id="PF06629">
    <property type="entry name" value="MipA"/>
    <property type="match status" value="1"/>
</dbReference>
<evidence type="ECO:0000256" key="1">
    <source>
        <dbReference type="ARBA" id="ARBA00004442"/>
    </source>
</evidence>
<name>A0ABT2EBD5_9GAMM</name>
<dbReference type="Proteomes" id="UP001165542">
    <property type="component" value="Unassembled WGS sequence"/>
</dbReference>
<gene>
    <name evidence="7" type="ORF">LLY24_06085</name>
</gene>
<evidence type="ECO:0000256" key="5">
    <source>
        <dbReference type="ARBA" id="ARBA00023237"/>
    </source>
</evidence>
<feature type="signal peptide" evidence="6">
    <location>
        <begin position="1"/>
        <end position="25"/>
    </location>
</feature>
<evidence type="ECO:0000256" key="3">
    <source>
        <dbReference type="ARBA" id="ARBA00022729"/>
    </source>
</evidence>
<sequence>MKTSTKVGMWCAPLFGALFATSAWAESWEGNIGLGVITAPDYLGSDDYRTRVWPALRASYGESLTISPDRGIQWHAIRQGNWRLSPFIGYTFGRDDRGDLDAFDKVRGGATLGLRADYTEGMTTLSLSGQSAVTGDVKGAEYEAAASLRLPISQRLVASVTPSITYANGAWTDAYFSVSEQDSARSGVAAYHTDGGYWRFGVSGSLTYALANDWSVTGFVGTSYLTGEAADSPIVDDLGSDWQSIAGASLNYRF</sequence>
<evidence type="ECO:0000313" key="7">
    <source>
        <dbReference type="EMBL" id="MCS2608893.1"/>
    </source>
</evidence>
<accession>A0ABT2EBD5</accession>
<evidence type="ECO:0000256" key="6">
    <source>
        <dbReference type="SAM" id="SignalP"/>
    </source>
</evidence>
<comment type="subcellular location">
    <subcellularLocation>
        <location evidence="1">Cell outer membrane</location>
    </subcellularLocation>
</comment>
<organism evidence="7 8">
    <name type="scientific">Halomonas dongshanensis</name>
    <dbReference type="NCBI Taxonomy" id="2890835"/>
    <lineage>
        <taxon>Bacteria</taxon>
        <taxon>Pseudomonadati</taxon>
        <taxon>Pseudomonadota</taxon>
        <taxon>Gammaproteobacteria</taxon>
        <taxon>Oceanospirillales</taxon>
        <taxon>Halomonadaceae</taxon>
        <taxon>Halomonas</taxon>
    </lineage>
</organism>
<keyword evidence="5" id="KW-0998">Cell outer membrane</keyword>
<proteinExistence type="inferred from homology"/>
<evidence type="ECO:0000313" key="8">
    <source>
        <dbReference type="Proteomes" id="UP001165542"/>
    </source>
</evidence>
<dbReference type="PANTHER" id="PTHR38776:SF1">
    <property type="entry name" value="MLTA-INTERACTING PROTEIN-RELATED"/>
    <property type="match status" value="1"/>
</dbReference>
<comment type="similarity">
    <text evidence="2">Belongs to the MipA/OmpV family.</text>
</comment>
<dbReference type="InterPro" id="IPR010583">
    <property type="entry name" value="MipA"/>
</dbReference>
<keyword evidence="4" id="KW-0472">Membrane</keyword>
<feature type="chain" id="PRO_5045170342" evidence="6">
    <location>
        <begin position="26"/>
        <end position="254"/>
    </location>
</feature>
<comment type="caution">
    <text evidence="7">The sequence shown here is derived from an EMBL/GenBank/DDBJ whole genome shotgun (WGS) entry which is preliminary data.</text>
</comment>
<dbReference type="EMBL" id="JAJISC010000002">
    <property type="protein sequence ID" value="MCS2608893.1"/>
    <property type="molecule type" value="Genomic_DNA"/>
</dbReference>
<evidence type="ECO:0000256" key="4">
    <source>
        <dbReference type="ARBA" id="ARBA00023136"/>
    </source>
</evidence>
<reference evidence="7" key="1">
    <citation type="submission" date="2021-11" db="EMBL/GenBank/DDBJ databases">
        <title>Halomonas sp., isolated from a coastal aquaculture zone in Dongshan Bay.</title>
        <authorList>
            <person name="Lin W."/>
        </authorList>
    </citation>
    <scope>NUCLEOTIDE SEQUENCE</scope>
    <source>
        <strain evidence="7">Yzlin-01</strain>
    </source>
</reference>
<dbReference type="RefSeq" id="WP_259035398.1">
    <property type="nucleotide sequence ID" value="NZ_JAJISC010000002.1"/>
</dbReference>
<dbReference type="PANTHER" id="PTHR38776">
    <property type="entry name" value="MLTA-INTERACTING PROTEIN-RELATED"/>
    <property type="match status" value="1"/>
</dbReference>
<protein>
    <submittedName>
        <fullName evidence="7">MipA/OmpV family protein</fullName>
    </submittedName>
</protein>